<sequence length="170" mass="19051">MVYEAQDGIKRKNTAQNAESAPIVDEREKEEQPEAADHAQQESVDDNEVFGSLRCVFARKRHRGARVLFNFGAIRASHTPTATARKRRGSCSDERRRSAVLERAPRSPLLAAPSGACSRGHNPWESRQKAVKRPQQAVLQARGVRGNRGFRRALIPFWLSCLCMDQRSSA</sequence>
<evidence type="ECO:0000256" key="1">
    <source>
        <dbReference type="SAM" id="MobiDB-lite"/>
    </source>
</evidence>
<evidence type="ECO:0000313" key="3">
    <source>
        <dbReference type="Proteomes" id="UP001066276"/>
    </source>
</evidence>
<comment type="caution">
    <text evidence="2">The sequence shown here is derived from an EMBL/GenBank/DDBJ whole genome shotgun (WGS) entry which is preliminary data.</text>
</comment>
<dbReference type="Proteomes" id="UP001066276">
    <property type="component" value="Chromosome 2_1"/>
</dbReference>
<keyword evidence="3" id="KW-1185">Reference proteome</keyword>
<organism evidence="2 3">
    <name type="scientific">Pleurodeles waltl</name>
    <name type="common">Iberian ribbed newt</name>
    <dbReference type="NCBI Taxonomy" id="8319"/>
    <lineage>
        <taxon>Eukaryota</taxon>
        <taxon>Metazoa</taxon>
        <taxon>Chordata</taxon>
        <taxon>Craniata</taxon>
        <taxon>Vertebrata</taxon>
        <taxon>Euteleostomi</taxon>
        <taxon>Amphibia</taxon>
        <taxon>Batrachia</taxon>
        <taxon>Caudata</taxon>
        <taxon>Salamandroidea</taxon>
        <taxon>Salamandridae</taxon>
        <taxon>Pleurodelinae</taxon>
        <taxon>Pleurodeles</taxon>
    </lineage>
</organism>
<feature type="compositionally biased region" description="Basic and acidic residues" evidence="1">
    <location>
        <begin position="90"/>
        <end position="105"/>
    </location>
</feature>
<feature type="region of interest" description="Disordered" evidence="1">
    <location>
        <begin position="1"/>
        <end position="45"/>
    </location>
</feature>
<feature type="region of interest" description="Disordered" evidence="1">
    <location>
        <begin position="78"/>
        <end position="133"/>
    </location>
</feature>
<gene>
    <name evidence="2" type="ORF">NDU88_005550</name>
</gene>
<name>A0AAV7VNV1_PLEWA</name>
<dbReference type="EMBL" id="JANPWB010000003">
    <property type="protein sequence ID" value="KAJ1201744.1"/>
    <property type="molecule type" value="Genomic_DNA"/>
</dbReference>
<evidence type="ECO:0000313" key="2">
    <source>
        <dbReference type="EMBL" id="KAJ1201744.1"/>
    </source>
</evidence>
<proteinExistence type="predicted"/>
<dbReference type="AlphaFoldDB" id="A0AAV7VNV1"/>
<reference evidence="2" key="1">
    <citation type="journal article" date="2022" name="bioRxiv">
        <title>Sequencing and chromosome-scale assembly of the giantPleurodeles waltlgenome.</title>
        <authorList>
            <person name="Brown T."/>
            <person name="Elewa A."/>
            <person name="Iarovenko S."/>
            <person name="Subramanian E."/>
            <person name="Araus A.J."/>
            <person name="Petzold A."/>
            <person name="Susuki M."/>
            <person name="Suzuki K.-i.T."/>
            <person name="Hayashi T."/>
            <person name="Toyoda A."/>
            <person name="Oliveira C."/>
            <person name="Osipova E."/>
            <person name="Leigh N.D."/>
            <person name="Simon A."/>
            <person name="Yun M.H."/>
        </authorList>
    </citation>
    <scope>NUCLEOTIDE SEQUENCE</scope>
    <source>
        <strain evidence="2">20211129_DDA</strain>
        <tissue evidence="2">Liver</tissue>
    </source>
</reference>
<accession>A0AAV7VNV1</accession>
<protein>
    <submittedName>
        <fullName evidence="2">Uncharacterized protein</fullName>
    </submittedName>
</protein>
<feature type="compositionally biased region" description="Basic and acidic residues" evidence="1">
    <location>
        <begin position="24"/>
        <end position="40"/>
    </location>
</feature>